<dbReference type="Pfam" id="PF01490">
    <property type="entry name" value="Aa_trans"/>
    <property type="match status" value="1"/>
</dbReference>
<keyword evidence="3 7" id="KW-0812">Transmembrane</keyword>
<accession>A0A5C7I454</accession>
<evidence type="ECO:0000256" key="4">
    <source>
        <dbReference type="ARBA" id="ARBA00022970"/>
    </source>
</evidence>
<evidence type="ECO:0000256" key="1">
    <source>
        <dbReference type="ARBA" id="ARBA00004370"/>
    </source>
</evidence>
<feature type="domain" description="Amino acid transporter transmembrane" evidence="8">
    <location>
        <begin position="56"/>
        <end position="143"/>
    </location>
</feature>
<evidence type="ECO:0000313" key="9">
    <source>
        <dbReference type="EMBL" id="TXG64047.1"/>
    </source>
</evidence>
<evidence type="ECO:0000256" key="3">
    <source>
        <dbReference type="ARBA" id="ARBA00022692"/>
    </source>
</evidence>
<gene>
    <name evidence="9" type="ORF">EZV62_011041</name>
</gene>
<evidence type="ECO:0000256" key="2">
    <source>
        <dbReference type="ARBA" id="ARBA00022448"/>
    </source>
</evidence>
<reference evidence="10" key="1">
    <citation type="journal article" date="2019" name="Gigascience">
        <title>De novo genome assembly of the endangered Acer yangbiense, a plant species with extremely small populations endemic to Yunnan Province, China.</title>
        <authorList>
            <person name="Yang J."/>
            <person name="Wariss H.M."/>
            <person name="Tao L."/>
            <person name="Zhang R."/>
            <person name="Yun Q."/>
            <person name="Hollingsworth P."/>
            <person name="Dao Z."/>
            <person name="Luo G."/>
            <person name="Guo H."/>
            <person name="Ma Y."/>
            <person name="Sun W."/>
        </authorList>
    </citation>
    <scope>NUCLEOTIDE SEQUENCE [LARGE SCALE GENOMIC DNA]</scope>
    <source>
        <strain evidence="10">cv. Malutang</strain>
    </source>
</reference>
<keyword evidence="4" id="KW-0029">Amino-acid transport</keyword>
<comment type="subcellular location">
    <subcellularLocation>
        <location evidence="1">Membrane</location>
    </subcellularLocation>
</comment>
<keyword evidence="6 7" id="KW-0472">Membrane</keyword>
<dbReference type="GO" id="GO:0006865">
    <property type="term" value="P:amino acid transport"/>
    <property type="evidence" value="ECO:0007669"/>
    <property type="project" value="UniProtKB-KW"/>
</dbReference>
<evidence type="ECO:0000313" key="10">
    <source>
        <dbReference type="Proteomes" id="UP000323000"/>
    </source>
</evidence>
<comment type="caution">
    <text evidence="9">The sequence shown here is derived from an EMBL/GenBank/DDBJ whole genome shotgun (WGS) entry which is preliminary data.</text>
</comment>
<keyword evidence="2" id="KW-0813">Transport</keyword>
<protein>
    <recommendedName>
        <fullName evidence="8">Amino acid transporter transmembrane domain-containing protein</fullName>
    </recommendedName>
</protein>
<dbReference type="PANTHER" id="PTHR48017">
    <property type="entry name" value="OS05G0424000 PROTEIN-RELATED"/>
    <property type="match status" value="1"/>
</dbReference>
<keyword evidence="5 7" id="KW-1133">Transmembrane helix</keyword>
<evidence type="ECO:0000256" key="7">
    <source>
        <dbReference type="SAM" id="Phobius"/>
    </source>
</evidence>
<dbReference type="InterPro" id="IPR013057">
    <property type="entry name" value="AA_transpt_TM"/>
</dbReference>
<dbReference type="OrthoDB" id="40134at2759"/>
<dbReference type="Proteomes" id="UP000323000">
    <property type="component" value="Chromosome 4"/>
</dbReference>
<keyword evidence="10" id="KW-1185">Reference proteome</keyword>
<organism evidence="9 10">
    <name type="scientific">Acer yangbiense</name>
    <dbReference type="NCBI Taxonomy" id="1000413"/>
    <lineage>
        <taxon>Eukaryota</taxon>
        <taxon>Viridiplantae</taxon>
        <taxon>Streptophyta</taxon>
        <taxon>Embryophyta</taxon>
        <taxon>Tracheophyta</taxon>
        <taxon>Spermatophyta</taxon>
        <taxon>Magnoliopsida</taxon>
        <taxon>eudicotyledons</taxon>
        <taxon>Gunneridae</taxon>
        <taxon>Pentapetalae</taxon>
        <taxon>rosids</taxon>
        <taxon>malvids</taxon>
        <taxon>Sapindales</taxon>
        <taxon>Sapindaceae</taxon>
        <taxon>Hippocastanoideae</taxon>
        <taxon>Acereae</taxon>
        <taxon>Acer</taxon>
    </lineage>
</organism>
<dbReference type="GO" id="GO:0016020">
    <property type="term" value="C:membrane"/>
    <property type="evidence" value="ECO:0007669"/>
    <property type="project" value="UniProtKB-SubCell"/>
</dbReference>
<name>A0A5C7I454_9ROSI</name>
<dbReference type="EMBL" id="VAHF01000004">
    <property type="protein sequence ID" value="TXG64047.1"/>
    <property type="molecule type" value="Genomic_DNA"/>
</dbReference>
<proteinExistence type="predicted"/>
<evidence type="ECO:0000256" key="5">
    <source>
        <dbReference type="ARBA" id="ARBA00022989"/>
    </source>
</evidence>
<dbReference type="AlphaFoldDB" id="A0A5C7I454"/>
<sequence>MAPEPQKGPLAVESGFDDSRFDDDGHVKRTGIDDLLFLNIVDNKCTYNNSSDRVKLSLAWALAQLGWIAGPIVLIAFSIITWFTSALLADSYRSPFNGTRNYSYMEVVRNNLVGAKYKFCTLVQYVNLAGITFGYTITTSISMA</sequence>
<evidence type="ECO:0000256" key="6">
    <source>
        <dbReference type="ARBA" id="ARBA00023136"/>
    </source>
</evidence>
<feature type="transmembrane region" description="Helical" evidence="7">
    <location>
        <begin position="58"/>
        <end position="83"/>
    </location>
</feature>
<evidence type="ECO:0000259" key="8">
    <source>
        <dbReference type="Pfam" id="PF01490"/>
    </source>
</evidence>